<dbReference type="InterPro" id="IPR025508">
    <property type="entry name" value="DUF4395"/>
</dbReference>
<accession>A0A6S6SF76</accession>
<feature type="transmembrane region" description="Helical" evidence="1">
    <location>
        <begin position="52"/>
        <end position="69"/>
    </location>
</feature>
<reference evidence="3" key="1">
    <citation type="submission" date="2020-01" db="EMBL/GenBank/DDBJ databases">
        <authorList>
            <person name="Meier V. D."/>
            <person name="Meier V D."/>
        </authorList>
    </citation>
    <scope>NUCLEOTIDE SEQUENCE</scope>
    <source>
        <strain evidence="3">HLG_WM_MAG_06</strain>
    </source>
</reference>
<feature type="domain" description="DUF4395" evidence="2">
    <location>
        <begin position="12"/>
        <end position="135"/>
    </location>
</feature>
<name>A0A6S6SF76_9BACT</name>
<dbReference type="EMBL" id="CACVAP010000042">
    <property type="protein sequence ID" value="CAA6804007.1"/>
    <property type="molecule type" value="Genomic_DNA"/>
</dbReference>
<feature type="transmembrane region" description="Helical" evidence="1">
    <location>
        <begin position="15"/>
        <end position="40"/>
    </location>
</feature>
<proteinExistence type="predicted"/>
<dbReference type="Pfam" id="PF14340">
    <property type="entry name" value="DUF4395"/>
    <property type="match status" value="1"/>
</dbReference>
<organism evidence="3">
    <name type="scientific">uncultured Sulfurovum sp</name>
    <dbReference type="NCBI Taxonomy" id="269237"/>
    <lineage>
        <taxon>Bacteria</taxon>
        <taxon>Pseudomonadati</taxon>
        <taxon>Campylobacterota</taxon>
        <taxon>Epsilonproteobacteria</taxon>
        <taxon>Campylobacterales</taxon>
        <taxon>Sulfurovaceae</taxon>
        <taxon>Sulfurovum</taxon>
        <taxon>environmental samples</taxon>
    </lineage>
</organism>
<protein>
    <recommendedName>
        <fullName evidence="2">DUF4395 domain-containing protein</fullName>
    </recommendedName>
</protein>
<keyword evidence="1" id="KW-0812">Transmembrane</keyword>
<sequence>MYRRFINVENKKRQLVAALLGMLIMCYFCTGHSSILYLLVGHFIVRLYLHPLFSPIELMVTGILHLFNVKKHRPETSDKEFASHLALTIVSSSILLELLEYSTLAYTLLFFLSIWKILEATRNVCFGCRLYELILKKGVQVVSL</sequence>
<evidence type="ECO:0000259" key="2">
    <source>
        <dbReference type="Pfam" id="PF14340"/>
    </source>
</evidence>
<evidence type="ECO:0000256" key="1">
    <source>
        <dbReference type="SAM" id="Phobius"/>
    </source>
</evidence>
<gene>
    <name evidence="3" type="ORF">HELGO_WM36719</name>
</gene>
<evidence type="ECO:0000313" key="3">
    <source>
        <dbReference type="EMBL" id="CAA6804007.1"/>
    </source>
</evidence>
<dbReference type="AlphaFoldDB" id="A0A6S6SF76"/>
<keyword evidence="1" id="KW-1133">Transmembrane helix</keyword>
<keyword evidence="1" id="KW-0472">Membrane</keyword>